<comment type="caution">
    <text evidence="1">The sequence shown here is derived from an EMBL/GenBank/DDBJ whole genome shotgun (WGS) entry which is preliminary data.</text>
</comment>
<gene>
    <name evidence="1" type="ORF">EZS27_039578</name>
</gene>
<sequence length="135" mass="15250">SFISRPAVFAALGRVDNNILKLDTTNETYIRTVNRPSDSYSLPKTIELLKAFQGKCIIQTMFLKGVFEGKDVDNTADKYVLPWLETIKAIAPRQVMIYTIDRETPHKGLYKASREELDKILSLLTEAGIYATASY</sequence>
<protein>
    <recommendedName>
        <fullName evidence="2">Radical SAM core domain-containing protein</fullName>
    </recommendedName>
</protein>
<evidence type="ECO:0008006" key="2">
    <source>
        <dbReference type="Google" id="ProtNLM"/>
    </source>
</evidence>
<evidence type="ECO:0000313" key="1">
    <source>
        <dbReference type="EMBL" id="KAA6308826.1"/>
    </source>
</evidence>
<feature type="non-terminal residue" evidence="1">
    <location>
        <position position="1"/>
    </location>
</feature>
<accession>A0A5J4PH02</accession>
<proteinExistence type="predicted"/>
<dbReference type="EMBL" id="SNRY01008282">
    <property type="protein sequence ID" value="KAA6308826.1"/>
    <property type="molecule type" value="Genomic_DNA"/>
</dbReference>
<dbReference type="AlphaFoldDB" id="A0A5J4PH02"/>
<organism evidence="1">
    <name type="scientific">termite gut metagenome</name>
    <dbReference type="NCBI Taxonomy" id="433724"/>
    <lineage>
        <taxon>unclassified sequences</taxon>
        <taxon>metagenomes</taxon>
        <taxon>organismal metagenomes</taxon>
    </lineage>
</organism>
<reference evidence="1" key="1">
    <citation type="submission" date="2019-03" db="EMBL/GenBank/DDBJ databases">
        <title>Single cell metagenomics reveals metabolic interactions within the superorganism composed of flagellate Streblomastix strix and complex community of Bacteroidetes bacteria on its surface.</title>
        <authorList>
            <person name="Treitli S.C."/>
            <person name="Kolisko M."/>
            <person name="Husnik F."/>
            <person name="Keeling P."/>
            <person name="Hampl V."/>
        </authorList>
    </citation>
    <scope>NUCLEOTIDE SEQUENCE</scope>
    <source>
        <strain evidence="1">STM</strain>
    </source>
</reference>
<name>A0A5J4PH02_9ZZZZ</name>